<evidence type="ECO:0000313" key="1">
    <source>
        <dbReference type="EMBL" id="TWU21053.1"/>
    </source>
</evidence>
<dbReference type="Proteomes" id="UP000316304">
    <property type="component" value="Unassembled WGS sequence"/>
</dbReference>
<dbReference type="EMBL" id="SJPT01000007">
    <property type="protein sequence ID" value="TWU21053.1"/>
    <property type="molecule type" value="Genomic_DNA"/>
</dbReference>
<proteinExistence type="predicted"/>
<gene>
    <name evidence="1" type="ORF">Pla52o_40850</name>
</gene>
<name>A0A5C6C8N2_9BACT</name>
<sequence>MKATQAAEFDVEVVFVDKPEMPRALSLTLDEEEAITTRGRDHGVRKKGRRLCVA</sequence>
<comment type="caution">
    <text evidence="1">The sequence shown here is derived from an EMBL/GenBank/DDBJ whole genome shotgun (WGS) entry which is preliminary data.</text>
</comment>
<reference evidence="1 2" key="1">
    <citation type="submission" date="2019-02" db="EMBL/GenBank/DDBJ databases">
        <title>Deep-cultivation of Planctomycetes and their phenomic and genomic characterization uncovers novel biology.</title>
        <authorList>
            <person name="Wiegand S."/>
            <person name="Jogler M."/>
            <person name="Boedeker C."/>
            <person name="Pinto D."/>
            <person name="Vollmers J."/>
            <person name="Rivas-Marin E."/>
            <person name="Kohn T."/>
            <person name="Peeters S.H."/>
            <person name="Heuer A."/>
            <person name="Rast P."/>
            <person name="Oberbeckmann S."/>
            <person name="Bunk B."/>
            <person name="Jeske O."/>
            <person name="Meyerdierks A."/>
            <person name="Storesund J.E."/>
            <person name="Kallscheuer N."/>
            <person name="Luecker S."/>
            <person name="Lage O.M."/>
            <person name="Pohl T."/>
            <person name="Merkel B.J."/>
            <person name="Hornburger P."/>
            <person name="Mueller R.-W."/>
            <person name="Bruemmer F."/>
            <person name="Labrenz M."/>
            <person name="Spormann A.M."/>
            <person name="Op Den Camp H."/>
            <person name="Overmann J."/>
            <person name="Amann R."/>
            <person name="Jetten M.S.M."/>
            <person name="Mascher T."/>
            <person name="Medema M.H."/>
            <person name="Devos D.P."/>
            <person name="Kaster A.-K."/>
            <person name="Ovreas L."/>
            <person name="Rohde M."/>
            <person name="Galperin M.Y."/>
            <person name="Jogler C."/>
        </authorList>
    </citation>
    <scope>NUCLEOTIDE SEQUENCE [LARGE SCALE GENOMIC DNA]</scope>
    <source>
        <strain evidence="1 2">Pla52o</strain>
    </source>
</reference>
<evidence type="ECO:0000313" key="2">
    <source>
        <dbReference type="Proteomes" id="UP000316304"/>
    </source>
</evidence>
<organism evidence="1 2">
    <name type="scientific">Novipirellula galeiformis</name>
    <dbReference type="NCBI Taxonomy" id="2528004"/>
    <lineage>
        <taxon>Bacteria</taxon>
        <taxon>Pseudomonadati</taxon>
        <taxon>Planctomycetota</taxon>
        <taxon>Planctomycetia</taxon>
        <taxon>Pirellulales</taxon>
        <taxon>Pirellulaceae</taxon>
        <taxon>Novipirellula</taxon>
    </lineage>
</organism>
<accession>A0A5C6C8N2</accession>
<dbReference type="AlphaFoldDB" id="A0A5C6C8N2"/>
<protein>
    <submittedName>
        <fullName evidence="1">Uncharacterized protein</fullName>
    </submittedName>
</protein>
<keyword evidence="2" id="KW-1185">Reference proteome</keyword>